<dbReference type="Pfam" id="PF08785">
    <property type="entry name" value="Ku_PK_bind"/>
    <property type="match status" value="1"/>
</dbReference>
<dbReference type="InterPro" id="IPR000988">
    <property type="entry name" value="Ribosomal_eL24-rel_N"/>
</dbReference>
<evidence type="ECO:0000256" key="14">
    <source>
        <dbReference type="ARBA" id="ARBA00022895"/>
    </source>
</evidence>
<keyword evidence="18" id="KW-0539">Nucleus</keyword>
<dbReference type="SUPFAM" id="SSF57716">
    <property type="entry name" value="Glucocorticoid receptor-like (DNA-binding domain)"/>
    <property type="match status" value="1"/>
</dbReference>
<keyword evidence="14" id="KW-0779">Telomere</keyword>
<evidence type="ECO:0000256" key="4">
    <source>
        <dbReference type="ARBA" id="ARBA00007726"/>
    </source>
</evidence>
<feature type="region of interest" description="Disordered" evidence="22">
    <location>
        <begin position="232"/>
        <end position="252"/>
    </location>
</feature>
<evidence type="ECO:0000256" key="18">
    <source>
        <dbReference type="ARBA" id="ARBA00023242"/>
    </source>
</evidence>
<keyword evidence="17" id="KW-0234">DNA repair</keyword>
<dbReference type="Pfam" id="PF01246">
    <property type="entry name" value="Ribosomal_L24e"/>
    <property type="match status" value="1"/>
</dbReference>
<evidence type="ECO:0000256" key="2">
    <source>
        <dbReference type="ARBA" id="ARBA00004574"/>
    </source>
</evidence>
<evidence type="ECO:0000256" key="22">
    <source>
        <dbReference type="SAM" id="MobiDB-lite"/>
    </source>
</evidence>
<dbReference type="InterPro" id="IPR024193">
    <property type="entry name" value="Ku80"/>
</dbReference>
<comment type="similarity">
    <text evidence="4">Belongs to the ku80 family.</text>
</comment>
<name>A0A0G4N087_VERLO</name>
<dbReference type="Gene3D" id="1.10.1600.10">
    <property type="match status" value="1"/>
</dbReference>
<dbReference type="InterPro" id="IPR006164">
    <property type="entry name" value="DNA_bd_Ku70/Ku80"/>
</dbReference>
<keyword evidence="9" id="KW-0547">Nucleotide-binding</keyword>
<dbReference type="GO" id="GO:0006310">
    <property type="term" value="P:DNA recombination"/>
    <property type="evidence" value="ECO:0007669"/>
    <property type="project" value="UniProtKB-KW"/>
</dbReference>
<dbReference type="GO" id="GO:0005524">
    <property type="term" value="F:ATP binding"/>
    <property type="evidence" value="ECO:0007669"/>
    <property type="project" value="UniProtKB-KW"/>
</dbReference>
<evidence type="ECO:0000256" key="20">
    <source>
        <dbReference type="ARBA" id="ARBA00031847"/>
    </source>
</evidence>
<comment type="function">
    <text evidence="19">Single-stranded DNA-dependent ATP-dependent helicase. Involved in non-homologous end joining (NHEJ) DNA double strand break repair. DNA-binding is sequence-independent but has a high affinity to nicks in double-stranded DNA and to the ends of duplex DNA. Binds to naturally occurring chromosomal ends, and therefore provides chromosomal end protection. Required also for telomere recombination to repair telomeric ends in the absence of telomerase. KU70, of the KU70/KU80 heterodimer, binds to the stem loop of TLC1, the RNA component of telomerase. Involved in telomere maintenance. Interacts with telomeric repeats and subtelomeric sequences thereby controlling telomere length and protecting against subtelomeric rearrangement. Maintains telomeric chromatin, which is involved in silencing the expression of genes located at the telomere. Required for mating-type switching.</text>
</comment>
<dbReference type="FunFam" id="1.10.1600.10:FF:000002">
    <property type="entry name" value="X-ray repair cross-complementing protein 5"/>
    <property type="match status" value="1"/>
</dbReference>
<dbReference type="GO" id="GO:0016787">
    <property type="term" value="F:hydrolase activity"/>
    <property type="evidence" value="ECO:0007669"/>
    <property type="project" value="UniProtKB-KW"/>
</dbReference>
<dbReference type="FunFam" id="2.30.170.20:FF:000001">
    <property type="entry name" value="probable ribosome biogenesis protein RLP24"/>
    <property type="match status" value="1"/>
</dbReference>
<comment type="subcellular location">
    <subcellularLocation>
        <location evidence="2">Chromosome</location>
        <location evidence="2">Telomere</location>
    </subcellularLocation>
    <subcellularLocation>
        <location evidence="1">Nucleus</location>
    </subcellularLocation>
</comment>
<dbReference type="InterPro" id="IPR036494">
    <property type="entry name" value="Ku_C_sf"/>
</dbReference>
<feature type="region of interest" description="Disordered" evidence="22">
    <location>
        <begin position="987"/>
        <end position="1023"/>
    </location>
</feature>
<dbReference type="InterPro" id="IPR038630">
    <property type="entry name" value="L24e/L24_sf"/>
</dbReference>
<dbReference type="EC" id="3.6.4.12" evidence="5"/>
<sequence length="1023" mass="114091">MADKQATVFIVDLGSSMADCHNGRIESDLDWSMRYVWDKISTVVAASRKTWTVGVVGLKTDETRHLLQDEEGYENISILQEIGPMSMNSLKELQDVIVPSETHTGDAVSAIVIAVDMMEKYTKALKYARKIYLITDGTGPIDGDDFEDITKKINQDGIELIDLVSKCKDAQLATIAEAIDELDTPRLKPVRPYKSYDGPLTLGDVKDPKHPSPMVINVERYFKTKLARPPPASTVVLRTEPGPSQATEGEGMEGIESSLNFGAIRQARSYKVNDPDAPGGKRDVEFDSLAKGYEYGRTAVHISESEWNMTKIETTKAFEIVGFIPADKFEPFLSMGESCITVSRKHDDKSQLALSSLIHALYELSSYAVARIVLKDGKEPQLILLAPGIEPDLECLYDVPLPFAEDVRSYQFPPLDRVVTVSGQTLTKHRLIPDDELNDAMNDFVDAMDLDTFVKDEDGGEPTEYAPIDESFNPAIHRINQVVRDRAIKPTGDIEPIPRVLLRYAEPPEDLLAKAKADMKALIKAAEVKKVPPKAKNKRNRDAAKPLSGLDIDALLGSLPKRARLVSRDNAVPEFKQALTSAADIAAIEEAASQMGEVIRGLVTDSFGDAEYNRAVEALGVMRTELINMEEPAMYNDFIKDFKTRLLAGEFGGDRREMWWRVRTGRLGLIDSAQSEVSEVTSEQAAEFLNKVNPLVGHISGCLQILSIFTLLFIYTSADSQSKHSLKRVRSVVSSIMQVANRDLEVTTDGAEVAARGTAAPGLVHVFCVIEVSGNVMADEDKSAIALRWIGCRGSCMLREESADSSGELAKSRSFACSAKGITFVRNDGRSMRFCRSKCHKAFKMKRNPRKVRWTKSFRKAAGKEMTVDSTLQFAARRNVPVRYDRDLVQKTLKAMERVSEIRSRRERVFYKKRMAGNRQRKLDAARRLVAENQHLLPRMRGSEKKALAEQGATEEEIAELEREQAMSGKKKSKVFGQEKIRQRVTVDGDIVEEREGGMQFDDDDESFDEEDGEEDEEEMDVD</sequence>
<dbReference type="Gene3D" id="2.40.290.10">
    <property type="match status" value="1"/>
</dbReference>
<dbReference type="Pfam" id="PF03731">
    <property type="entry name" value="Ku_N"/>
    <property type="match status" value="1"/>
</dbReference>
<organism evidence="24 25">
    <name type="scientific">Verticillium longisporum</name>
    <name type="common">Verticillium dahliae var. longisporum</name>
    <dbReference type="NCBI Taxonomy" id="100787"/>
    <lineage>
        <taxon>Eukaryota</taxon>
        <taxon>Fungi</taxon>
        <taxon>Dikarya</taxon>
        <taxon>Ascomycota</taxon>
        <taxon>Pezizomycotina</taxon>
        <taxon>Sordariomycetes</taxon>
        <taxon>Hypocreomycetidae</taxon>
        <taxon>Glomerellales</taxon>
        <taxon>Plectosphaerellaceae</taxon>
        <taxon>Verticillium</taxon>
    </lineage>
</organism>
<evidence type="ECO:0000256" key="17">
    <source>
        <dbReference type="ARBA" id="ARBA00023204"/>
    </source>
</evidence>
<evidence type="ECO:0000256" key="8">
    <source>
        <dbReference type="ARBA" id="ARBA00022454"/>
    </source>
</evidence>
<feature type="domain" description="Ku" evidence="23">
    <location>
        <begin position="281"/>
        <end position="418"/>
    </location>
</feature>
<dbReference type="CDD" id="cd00472">
    <property type="entry name" value="Ribosomal_L24e_L24"/>
    <property type="match status" value="1"/>
</dbReference>
<dbReference type="Gene3D" id="2.30.170.20">
    <property type="entry name" value="Ribosomal protein L24e"/>
    <property type="match status" value="1"/>
</dbReference>
<evidence type="ECO:0000256" key="16">
    <source>
        <dbReference type="ARBA" id="ARBA00023172"/>
    </source>
</evidence>
<evidence type="ECO:0000256" key="19">
    <source>
        <dbReference type="ARBA" id="ARBA00024890"/>
    </source>
</evidence>
<evidence type="ECO:0000256" key="7">
    <source>
        <dbReference type="ARBA" id="ARBA00021792"/>
    </source>
</evidence>
<dbReference type="SUPFAM" id="SSF101420">
    <property type="entry name" value="C-terminal domain of Ku80"/>
    <property type="match status" value="1"/>
</dbReference>
<dbReference type="EMBL" id="CVQI01031853">
    <property type="protein sequence ID" value="CRK39868.1"/>
    <property type="molecule type" value="Genomic_DNA"/>
</dbReference>
<comment type="catalytic activity">
    <reaction evidence="21">
        <text>ATP + H2O = ADP + phosphate + H(+)</text>
        <dbReference type="Rhea" id="RHEA:13065"/>
        <dbReference type="ChEBI" id="CHEBI:15377"/>
        <dbReference type="ChEBI" id="CHEBI:15378"/>
        <dbReference type="ChEBI" id="CHEBI:30616"/>
        <dbReference type="ChEBI" id="CHEBI:43474"/>
        <dbReference type="ChEBI" id="CHEBI:456216"/>
        <dbReference type="EC" id="3.6.4.12"/>
    </reaction>
</comment>
<keyword evidence="15" id="KW-0238">DNA-binding</keyword>
<dbReference type="GO" id="GO:0042162">
    <property type="term" value="F:telomeric DNA binding"/>
    <property type="evidence" value="ECO:0007669"/>
    <property type="project" value="InterPro"/>
</dbReference>
<dbReference type="Gene3D" id="1.25.40.240">
    <property type="entry name" value="Ku, C-terminal domain"/>
    <property type="match status" value="1"/>
</dbReference>
<feature type="compositionally biased region" description="Acidic residues" evidence="22">
    <location>
        <begin position="1001"/>
        <end position="1023"/>
    </location>
</feature>
<dbReference type="GO" id="GO:0043564">
    <property type="term" value="C:Ku70:Ku80 complex"/>
    <property type="evidence" value="ECO:0007669"/>
    <property type="project" value="InterPro"/>
</dbReference>
<accession>A0A0G4N087</accession>
<evidence type="ECO:0000313" key="24">
    <source>
        <dbReference type="EMBL" id="CRK39868.1"/>
    </source>
</evidence>
<keyword evidence="11" id="KW-0378">Hydrolase</keyword>
<dbReference type="GO" id="GO:0000723">
    <property type="term" value="P:telomere maintenance"/>
    <property type="evidence" value="ECO:0007669"/>
    <property type="project" value="InterPro"/>
</dbReference>
<dbReference type="SUPFAM" id="SSF53300">
    <property type="entry name" value="vWA-like"/>
    <property type="match status" value="1"/>
</dbReference>
<evidence type="ECO:0000256" key="1">
    <source>
        <dbReference type="ARBA" id="ARBA00004123"/>
    </source>
</evidence>
<evidence type="ECO:0000256" key="21">
    <source>
        <dbReference type="ARBA" id="ARBA00047995"/>
    </source>
</evidence>
<protein>
    <recommendedName>
        <fullName evidence="7">ATP-dependent DNA helicase II subunit 2</fullName>
        <ecNumber evidence="5">3.6.4.12</ecNumber>
    </recommendedName>
    <alternativeName>
        <fullName evidence="20">ATP-dependent DNA helicase II subunit Ku80</fullName>
    </alternativeName>
    <alternativeName>
        <fullName evidence="6">Ribosome biogenesis protein RLP24</fullName>
    </alternativeName>
</protein>
<keyword evidence="12" id="KW-0347">Helicase</keyword>
<evidence type="ECO:0000313" key="25">
    <source>
        <dbReference type="Proteomes" id="UP000045706"/>
    </source>
</evidence>
<reference evidence="25" key="1">
    <citation type="submission" date="2015-05" db="EMBL/GenBank/DDBJ databases">
        <authorList>
            <person name="Fogelqvist Johan"/>
        </authorList>
    </citation>
    <scope>NUCLEOTIDE SEQUENCE [LARGE SCALE GENOMIC DNA]</scope>
</reference>
<evidence type="ECO:0000256" key="6">
    <source>
        <dbReference type="ARBA" id="ARBA00018397"/>
    </source>
</evidence>
<feature type="compositionally biased region" description="Basic and acidic residues" evidence="22">
    <location>
        <begin position="987"/>
        <end position="997"/>
    </location>
</feature>
<evidence type="ECO:0000256" key="5">
    <source>
        <dbReference type="ARBA" id="ARBA00012551"/>
    </source>
</evidence>
<evidence type="ECO:0000259" key="23">
    <source>
        <dbReference type="SMART" id="SM00559"/>
    </source>
</evidence>
<dbReference type="SMART" id="SM00559">
    <property type="entry name" value="Ku78"/>
    <property type="match status" value="1"/>
</dbReference>
<evidence type="ECO:0000256" key="3">
    <source>
        <dbReference type="ARBA" id="ARBA00005647"/>
    </source>
</evidence>
<gene>
    <name evidence="24" type="ORF">BN1723_015589</name>
</gene>
<dbReference type="AlphaFoldDB" id="A0A0G4N087"/>
<dbReference type="GO" id="GO:0003684">
    <property type="term" value="F:damaged DNA binding"/>
    <property type="evidence" value="ECO:0007669"/>
    <property type="project" value="InterPro"/>
</dbReference>
<dbReference type="SUPFAM" id="SSF100939">
    <property type="entry name" value="SPOC domain-like"/>
    <property type="match status" value="1"/>
</dbReference>
<dbReference type="PANTHER" id="PTHR12604:SF4">
    <property type="entry name" value="X-RAY REPAIR CROSS-COMPLEMENTING PROTEIN 5"/>
    <property type="match status" value="1"/>
</dbReference>
<dbReference type="InterPro" id="IPR014893">
    <property type="entry name" value="Ku_PK_bind"/>
</dbReference>
<keyword evidence="10" id="KW-0227">DNA damage</keyword>
<dbReference type="PANTHER" id="PTHR12604">
    <property type="entry name" value="KU AUTOANTIGEN DNA HELICASE"/>
    <property type="match status" value="1"/>
</dbReference>
<keyword evidence="16" id="KW-0233">DNA recombination</keyword>
<dbReference type="Proteomes" id="UP000045706">
    <property type="component" value="Unassembled WGS sequence"/>
</dbReference>
<comment type="similarity">
    <text evidence="3">Belongs to the eukaryotic ribosomal protein eL24 family.</text>
</comment>
<evidence type="ECO:0000256" key="13">
    <source>
        <dbReference type="ARBA" id="ARBA00022840"/>
    </source>
</evidence>
<proteinExistence type="inferred from homology"/>
<dbReference type="GO" id="GO:0006303">
    <property type="term" value="P:double-strand break repair via nonhomologous end joining"/>
    <property type="evidence" value="ECO:0007669"/>
    <property type="project" value="InterPro"/>
</dbReference>
<dbReference type="Pfam" id="PF02735">
    <property type="entry name" value="Ku"/>
    <property type="match status" value="1"/>
</dbReference>
<dbReference type="GO" id="GO:0000781">
    <property type="term" value="C:chromosome, telomeric region"/>
    <property type="evidence" value="ECO:0007669"/>
    <property type="project" value="UniProtKB-SubCell"/>
</dbReference>
<evidence type="ECO:0000256" key="9">
    <source>
        <dbReference type="ARBA" id="ARBA00022741"/>
    </source>
</evidence>
<dbReference type="CDD" id="cd00873">
    <property type="entry name" value="KU80"/>
    <property type="match status" value="1"/>
</dbReference>
<dbReference type="InterPro" id="IPR005161">
    <property type="entry name" value="Ku_N"/>
</dbReference>
<evidence type="ECO:0000256" key="12">
    <source>
        <dbReference type="ARBA" id="ARBA00022806"/>
    </source>
</evidence>
<dbReference type="GO" id="GO:1902626">
    <property type="term" value="P:assembly of large subunit precursor of preribosome"/>
    <property type="evidence" value="ECO:0007669"/>
    <property type="project" value="UniProtKB-ARBA"/>
</dbReference>
<evidence type="ECO:0000256" key="15">
    <source>
        <dbReference type="ARBA" id="ARBA00023125"/>
    </source>
</evidence>
<dbReference type="Gene3D" id="3.40.50.410">
    <property type="entry name" value="von Willebrand factor, type A domain"/>
    <property type="match status" value="1"/>
</dbReference>
<evidence type="ECO:0000256" key="10">
    <source>
        <dbReference type="ARBA" id="ARBA00022763"/>
    </source>
</evidence>
<dbReference type="GO" id="GO:0003678">
    <property type="term" value="F:DNA helicase activity"/>
    <property type="evidence" value="ECO:0007669"/>
    <property type="project" value="UniProtKB-EC"/>
</dbReference>
<keyword evidence="8" id="KW-0158">Chromosome</keyword>
<evidence type="ECO:0000256" key="11">
    <source>
        <dbReference type="ARBA" id="ARBA00022801"/>
    </source>
</evidence>
<dbReference type="FunFam" id="3.40.50.410:FF:000073">
    <property type="entry name" value="ATP-dependent DNA helicase II subunit 2"/>
    <property type="match status" value="1"/>
</dbReference>
<keyword evidence="13" id="KW-0067">ATP-binding</keyword>
<dbReference type="InterPro" id="IPR036465">
    <property type="entry name" value="vWFA_dom_sf"/>
</dbReference>
<dbReference type="InterPro" id="IPR016194">
    <property type="entry name" value="SPOC-like_C_dom_sf"/>
</dbReference>
<dbReference type="GO" id="GO:0003690">
    <property type="term" value="F:double-stranded DNA binding"/>
    <property type="evidence" value="ECO:0007669"/>
    <property type="project" value="TreeGrafter"/>
</dbReference>